<evidence type="ECO:0000313" key="1">
    <source>
        <dbReference type="EMBL" id="KKN41186.1"/>
    </source>
</evidence>
<dbReference type="AlphaFoldDB" id="A0A0F9SW97"/>
<organism evidence="1">
    <name type="scientific">marine sediment metagenome</name>
    <dbReference type="NCBI Taxonomy" id="412755"/>
    <lineage>
        <taxon>unclassified sequences</taxon>
        <taxon>metagenomes</taxon>
        <taxon>ecological metagenomes</taxon>
    </lineage>
</organism>
<sequence>MVMSIEVESKKFNEALTRFIRKSNIPVGVAIRKTAFDALKMFMHPPGGKQHPV</sequence>
<name>A0A0F9SW97_9ZZZZ</name>
<accession>A0A0F9SW97</accession>
<dbReference type="EMBL" id="LAZR01001663">
    <property type="protein sequence ID" value="KKN41186.1"/>
    <property type="molecule type" value="Genomic_DNA"/>
</dbReference>
<gene>
    <name evidence="1" type="ORF">LCGC14_0725770</name>
</gene>
<proteinExistence type="predicted"/>
<protein>
    <submittedName>
        <fullName evidence="1">Uncharacterized protein</fullName>
    </submittedName>
</protein>
<comment type="caution">
    <text evidence="1">The sequence shown here is derived from an EMBL/GenBank/DDBJ whole genome shotgun (WGS) entry which is preliminary data.</text>
</comment>
<reference evidence="1" key="1">
    <citation type="journal article" date="2015" name="Nature">
        <title>Complex archaea that bridge the gap between prokaryotes and eukaryotes.</title>
        <authorList>
            <person name="Spang A."/>
            <person name="Saw J.H."/>
            <person name="Jorgensen S.L."/>
            <person name="Zaremba-Niedzwiedzka K."/>
            <person name="Martijn J."/>
            <person name="Lind A.E."/>
            <person name="van Eijk R."/>
            <person name="Schleper C."/>
            <person name="Guy L."/>
            <person name="Ettema T.J."/>
        </authorList>
    </citation>
    <scope>NUCLEOTIDE SEQUENCE</scope>
</reference>